<keyword evidence="1" id="KW-0472">Membrane</keyword>
<dbReference type="RefSeq" id="WP_231489384.1">
    <property type="nucleotide sequence ID" value="NZ_BAAAZO010000010.1"/>
</dbReference>
<gene>
    <name evidence="2" type="ORF">GCM10022223_50900</name>
</gene>
<keyword evidence="3" id="KW-1185">Reference proteome</keyword>
<name>A0ABP7A9J4_9ACTN</name>
<feature type="transmembrane region" description="Helical" evidence="1">
    <location>
        <begin position="132"/>
        <end position="155"/>
    </location>
</feature>
<proteinExistence type="predicted"/>
<keyword evidence="1" id="KW-0812">Transmembrane</keyword>
<comment type="caution">
    <text evidence="2">The sequence shown here is derived from an EMBL/GenBank/DDBJ whole genome shotgun (WGS) entry which is preliminary data.</text>
</comment>
<feature type="transmembrane region" description="Helical" evidence="1">
    <location>
        <begin position="76"/>
        <end position="98"/>
    </location>
</feature>
<sequence length="213" mass="21800">MFSTTDERGVPVVRDISGRAGAVSGVVASSFVLGAVTSFAQGFLPGVISSLANSASGWTIITVLLLLGFRAAPLPSALLGAASFVLLTLGYTLASALRGHPYDPTLFCLVGVVVGPFVGLAAAWLRERDLRAALATAVLAGIAVGEAVYGLTVVADSTSPFYWTLIGLTGLGLAAWMVTRRLQTSLDITLALGLTAVVAAGFLISYQNLGTVL</sequence>
<dbReference type="InterPro" id="IPR045393">
    <property type="entry name" value="DUF6518"/>
</dbReference>
<feature type="transmembrane region" description="Helical" evidence="1">
    <location>
        <begin position="20"/>
        <end position="40"/>
    </location>
</feature>
<dbReference type="Pfam" id="PF20128">
    <property type="entry name" value="DUF6518"/>
    <property type="match status" value="1"/>
</dbReference>
<dbReference type="EMBL" id="BAAAZO010000010">
    <property type="protein sequence ID" value="GAA3627433.1"/>
    <property type="molecule type" value="Genomic_DNA"/>
</dbReference>
<reference evidence="3" key="1">
    <citation type="journal article" date="2019" name="Int. J. Syst. Evol. Microbiol.">
        <title>The Global Catalogue of Microorganisms (GCM) 10K type strain sequencing project: providing services to taxonomists for standard genome sequencing and annotation.</title>
        <authorList>
            <consortium name="The Broad Institute Genomics Platform"/>
            <consortium name="The Broad Institute Genome Sequencing Center for Infectious Disease"/>
            <person name="Wu L."/>
            <person name="Ma J."/>
        </authorList>
    </citation>
    <scope>NUCLEOTIDE SEQUENCE [LARGE SCALE GENOMIC DNA]</scope>
    <source>
        <strain evidence="3">JCM 16902</strain>
    </source>
</reference>
<evidence type="ECO:0000313" key="3">
    <source>
        <dbReference type="Proteomes" id="UP001501074"/>
    </source>
</evidence>
<accession>A0ABP7A9J4</accession>
<feature type="transmembrane region" description="Helical" evidence="1">
    <location>
        <begin position="161"/>
        <end position="179"/>
    </location>
</feature>
<protein>
    <submittedName>
        <fullName evidence="2">Uncharacterized protein</fullName>
    </submittedName>
</protein>
<dbReference type="Proteomes" id="UP001501074">
    <property type="component" value="Unassembled WGS sequence"/>
</dbReference>
<feature type="transmembrane region" description="Helical" evidence="1">
    <location>
        <begin position="186"/>
        <end position="206"/>
    </location>
</feature>
<keyword evidence="1" id="KW-1133">Transmembrane helix</keyword>
<organism evidence="2 3">
    <name type="scientific">Kineosporia mesophila</name>
    <dbReference type="NCBI Taxonomy" id="566012"/>
    <lineage>
        <taxon>Bacteria</taxon>
        <taxon>Bacillati</taxon>
        <taxon>Actinomycetota</taxon>
        <taxon>Actinomycetes</taxon>
        <taxon>Kineosporiales</taxon>
        <taxon>Kineosporiaceae</taxon>
        <taxon>Kineosporia</taxon>
    </lineage>
</organism>
<evidence type="ECO:0000256" key="1">
    <source>
        <dbReference type="SAM" id="Phobius"/>
    </source>
</evidence>
<evidence type="ECO:0000313" key="2">
    <source>
        <dbReference type="EMBL" id="GAA3627433.1"/>
    </source>
</evidence>
<feature type="transmembrane region" description="Helical" evidence="1">
    <location>
        <begin position="104"/>
        <end position="125"/>
    </location>
</feature>
<feature type="transmembrane region" description="Helical" evidence="1">
    <location>
        <begin position="46"/>
        <end position="69"/>
    </location>
</feature>